<evidence type="ECO:0000256" key="13">
    <source>
        <dbReference type="SAM" id="MobiDB-lite"/>
    </source>
</evidence>
<dbReference type="GO" id="GO:0016042">
    <property type="term" value="P:lipid catabolic process"/>
    <property type="evidence" value="ECO:0007669"/>
    <property type="project" value="UniProtKB-KW"/>
</dbReference>
<evidence type="ECO:0000256" key="5">
    <source>
        <dbReference type="ARBA" id="ARBA00022525"/>
    </source>
</evidence>
<evidence type="ECO:0000259" key="14">
    <source>
        <dbReference type="Pfam" id="PF05826"/>
    </source>
</evidence>
<name>A0A7R8Z830_TIMDO</name>
<keyword evidence="11" id="KW-1015">Disulfide bond</keyword>
<dbReference type="GO" id="GO:0006644">
    <property type="term" value="P:phospholipid metabolic process"/>
    <property type="evidence" value="ECO:0007669"/>
    <property type="project" value="InterPro"/>
</dbReference>
<dbReference type="PROSITE" id="PS00118">
    <property type="entry name" value="PA2_HIS"/>
    <property type="match status" value="1"/>
</dbReference>
<evidence type="ECO:0000256" key="11">
    <source>
        <dbReference type="ARBA" id="ARBA00023157"/>
    </source>
</evidence>
<dbReference type="Pfam" id="PF05826">
    <property type="entry name" value="Phospholip_A2_2"/>
    <property type="match status" value="1"/>
</dbReference>
<dbReference type="GO" id="GO:0004623">
    <property type="term" value="F:phospholipase A2 activity"/>
    <property type="evidence" value="ECO:0007669"/>
    <property type="project" value="UniProtKB-EC"/>
</dbReference>
<keyword evidence="5" id="KW-0964">Secreted</keyword>
<dbReference type="Gene3D" id="1.20.90.10">
    <property type="entry name" value="Phospholipase A2 domain"/>
    <property type="match status" value="1"/>
</dbReference>
<evidence type="ECO:0000256" key="3">
    <source>
        <dbReference type="ARBA" id="ARBA00013278"/>
    </source>
</evidence>
<reference evidence="15" key="1">
    <citation type="submission" date="2020-11" db="EMBL/GenBank/DDBJ databases">
        <authorList>
            <person name="Tran Van P."/>
        </authorList>
    </citation>
    <scope>NUCLEOTIDE SEQUENCE</scope>
</reference>
<dbReference type="GO" id="GO:0005576">
    <property type="term" value="C:extracellular region"/>
    <property type="evidence" value="ECO:0007669"/>
    <property type="project" value="UniProtKB-SubCell"/>
</dbReference>
<keyword evidence="7" id="KW-0378">Hydrolase</keyword>
<evidence type="ECO:0000256" key="9">
    <source>
        <dbReference type="ARBA" id="ARBA00022963"/>
    </source>
</evidence>
<dbReference type="EMBL" id="OA564733">
    <property type="protein sequence ID" value="CAD7195382.1"/>
    <property type="molecule type" value="Genomic_DNA"/>
</dbReference>
<dbReference type="CDD" id="cd04704">
    <property type="entry name" value="PLA2_bee_venom_like"/>
    <property type="match status" value="1"/>
</dbReference>
<dbReference type="GO" id="GO:0046872">
    <property type="term" value="F:metal ion binding"/>
    <property type="evidence" value="ECO:0007669"/>
    <property type="project" value="UniProtKB-KW"/>
</dbReference>
<protein>
    <recommendedName>
        <fullName evidence="4">Phospholipase A2</fullName>
        <ecNumber evidence="3">3.1.1.4</ecNumber>
    </recommendedName>
    <alternativeName>
        <fullName evidence="12">Phosphatidylcholine 2-acylhydrolase</fullName>
    </alternativeName>
</protein>
<evidence type="ECO:0000256" key="10">
    <source>
        <dbReference type="ARBA" id="ARBA00023098"/>
    </source>
</evidence>
<dbReference type="EC" id="3.1.1.4" evidence="3"/>
<gene>
    <name evidence="15" type="ORF">TDIB3V08_LOCUS1766</name>
</gene>
<proteinExistence type="predicted"/>
<accession>A0A7R8Z830</accession>
<feature type="domain" description="Phospholipase A2-like central" evidence="14">
    <location>
        <begin position="125"/>
        <end position="219"/>
    </location>
</feature>
<feature type="region of interest" description="Disordered" evidence="13">
    <location>
        <begin position="223"/>
        <end position="247"/>
    </location>
</feature>
<evidence type="ECO:0000256" key="8">
    <source>
        <dbReference type="ARBA" id="ARBA00022837"/>
    </source>
</evidence>
<dbReference type="InterPro" id="IPR036444">
    <property type="entry name" value="PLipase_A2_dom_sf"/>
</dbReference>
<evidence type="ECO:0000256" key="1">
    <source>
        <dbReference type="ARBA" id="ARBA00001913"/>
    </source>
</evidence>
<comment type="subcellular location">
    <subcellularLocation>
        <location evidence="2">Secreted</location>
    </subcellularLocation>
</comment>
<keyword evidence="10" id="KW-0443">Lipid metabolism</keyword>
<evidence type="ECO:0000256" key="12">
    <source>
        <dbReference type="ARBA" id="ARBA00029903"/>
    </source>
</evidence>
<feature type="compositionally biased region" description="Basic residues" evidence="13">
    <location>
        <begin position="237"/>
        <end position="247"/>
    </location>
</feature>
<dbReference type="AlphaFoldDB" id="A0A7R8Z830"/>
<dbReference type="PANTHER" id="PTHR12253">
    <property type="entry name" value="RH14732P"/>
    <property type="match status" value="1"/>
</dbReference>
<sequence>MLKNSLASPFGGLKPTCTLRYNPSSLENRLLGSAFKIRQNVTLWSLGEQFIISGEEGEKSKPEEAKELLTSLRPLSQHITIRFKEMVQLMSQCDSLNSPLDGPQEATDEKRGGRTVSGFTVLSGILPGTKWCGLGDLAQNYHDLGSETKIDKCCRSHDICPVKVRAHDSRYDLKNTDFYTKSHCECDRRLYECLKATRRATADTMGSFYFNILRVPCVDDVVSSGQSEDRNSSTTKIFRKARKRYRR</sequence>
<keyword evidence="9" id="KW-0442">Lipid degradation</keyword>
<dbReference type="SUPFAM" id="SSF48619">
    <property type="entry name" value="Phospholipase A2, PLA2"/>
    <property type="match status" value="1"/>
</dbReference>
<evidence type="ECO:0000256" key="6">
    <source>
        <dbReference type="ARBA" id="ARBA00022723"/>
    </source>
</evidence>
<evidence type="ECO:0000256" key="4">
    <source>
        <dbReference type="ARBA" id="ARBA00021721"/>
    </source>
</evidence>
<keyword evidence="6" id="KW-0479">Metal-binding</keyword>
<dbReference type="FunFam" id="1.20.90.10:FF:000002">
    <property type="entry name" value="Phospholipase A2 group III"/>
    <property type="match status" value="1"/>
</dbReference>
<dbReference type="GO" id="GO:0050482">
    <property type="term" value="P:arachidonate secretion"/>
    <property type="evidence" value="ECO:0007669"/>
    <property type="project" value="InterPro"/>
</dbReference>
<evidence type="ECO:0000256" key="7">
    <source>
        <dbReference type="ARBA" id="ARBA00022801"/>
    </source>
</evidence>
<keyword evidence="8" id="KW-0106">Calcium</keyword>
<organism evidence="15">
    <name type="scientific">Timema douglasi</name>
    <name type="common">Walking stick</name>
    <dbReference type="NCBI Taxonomy" id="61478"/>
    <lineage>
        <taxon>Eukaryota</taxon>
        <taxon>Metazoa</taxon>
        <taxon>Ecdysozoa</taxon>
        <taxon>Arthropoda</taxon>
        <taxon>Hexapoda</taxon>
        <taxon>Insecta</taxon>
        <taxon>Pterygota</taxon>
        <taxon>Neoptera</taxon>
        <taxon>Polyneoptera</taxon>
        <taxon>Phasmatodea</taxon>
        <taxon>Timematodea</taxon>
        <taxon>Timematoidea</taxon>
        <taxon>Timematidae</taxon>
        <taxon>Timema</taxon>
    </lineage>
</organism>
<dbReference type="InterPro" id="IPR033113">
    <property type="entry name" value="PLA2_histidine"/>
</dbReference>
<evidence type="ECO:0000256" key="2">
    <source>
        <dbReference type="ARBA" id="ARBA00004613"/>
    </source>
</evidence>
<dbReference type="InterPro" id="IPR016090">
    <property type="entry name" value="PLA2-like_dom"/>
</dbReference>
<comment type="cofactor">
    <cofactor evidence="1">
        <name>Ca(2+)</name>
        <dbReference type="ChEBI" id="CHEBI:29108"/>
    </cofactor>
</comment>
<evidence type="ECO:0000313" key="15">
    <source>
        <dbReference type="EMBL" id="CAD7195382.1"/>
    </source>
</evidence>